<dbReference type="Pfam" id="PF03009">
    <property type="entry name" value="GDPD"/>
    <property type="match status" value="1"/>
</dbReference>
<proteinExistence type="predicted"/>
<keyword evidence="3" id="KW-1185">Reference proteome</keyword>
<evidence type="ECO:0000313" key="3">
    <source>
        <dbReference type="Proteomes" id="UP001597178"/>
    </source>
</evidence>
<dbReference type="Proteomes" id="UP001597178">
    <property type="component" value="Unassembled WGS sequence"/>
</dbReference>
<name>A0ABW3ZZ24_9BACI</name>
<dbReference type="SUPFAM" id="SSF51695">
    <property type="entry name" value="PLC-like phosphodiesterases"/>
    <property type="match status" value="1"/>
</dbReference>
<dbReference type="InterPro" id="IPR030395">
    <property type="entry name" value="GP_PDE_dom"/>
</dbReference>
<dbReference type="EMBL" id="JBHTNH010000061">
    <property type="protein sequence ID" value="MFD1363691.1"/>
    <property type="molecule type" value="Genomic_DNA"/>
</dbReference>
<gene>
    <name evidence="2" type="ORF">ACFQ4A_18970</name>
</gene>
<comment type="caution">
    <text evidence="2">The sequence shown here is derived from an EMBL/GenBank/DDBJ whole genome shotgun (WGS) entry which is preliminary data.</text>
</comment>
<protein>
    <submittedName>
        <fullName evidence="2">Glycerophosphodiester phosphodiesterase family protein</fullName>
    </submittedName>
</protein>
<evidence type="ECO:0000259" key="1">
    <source>
        <dbReference type="Pfam" id="PF03009"/>
    </source>
</evidence>
<sequence>MRQYGFQDLLYVVGRESYTPRSLAEFCNTNNIRAVSLSRSRTNKVLIDTLTEYDIKAYIYTLNNIDEMRKFIDQDVNGFFTDFIIPEKIGRK</sequence>
<organism evidence="2 3">
    <name type="scientific">Lentibacillus salinarum</name>
    <dbReference type="NCBI Taxonomy" id="446820"/>
    <lineage>
        <taxon>Bacteria</taxon>
        <taxon>Bacillati</taxon>
        <taxon>Bacillota</taxon>
        <taxon>Bacilli</taxon>
        <taxon>Bacillales</taxon>
        <taxon>Bacillaceae</taxon>
        <taxon>Lentibacillus</taxon>
    </lineage>
</organism>
<dbReference type="InterPro" id="IPR017946">
    <property type="entry name" value="PLC-like_Pdiesterase_TIM-brl"/>
</dbReference>
<feature type="domain" description="GP-PDE" evidence="1">
    <location>
        <begin position="15"/>
        <end position="84"/>
    </location>
</feature>
<dbReference type="RefSeq" id="WP_382402958.1">
    <property type="nucleotide sequence ID" value="NZ_JBHTNH010000061.1"/>
</dbReference>
<accession>A0ABW3ZZ24</accession>
<evidence type="ECO:0000313" key="2">
    <source>
        <dbReference type="EMBL" id="MFD1363691.1"/>
    </source>
</evidence>
<dbReference type="Gene3D" id="3.20.20.190">
    <property type="entry name" value="Phosphatidylinositol (PI) phosphodiesterase"/>
    <property type="match status" value="1"/>
</dbReference>
<reference evidence="3" key="1">
    <citation type="journal article" date="2019" name="Int. J. Syst. Evol. Microbiol.">
        <title>The Global Catalogue of Microorganisms (GCM) 10K type strain sequencing project: providing services to taxonomists for standard genome sequencing and annotation.</title>
        <authorList>
            <consortium name="The Broad Institute Genomics Platform"/>
            <consortium name="The Broad Institute Genome Sequencing Center for Infectious Disease"/>
            <person name="Wu L."/>
            <person name="Ma J."/>
        </authorList>
    </citation>
    <scope>NUCLEOTIDE SEQUENCE [LARGE SCALE GENOMIC DNA]</scope>
    <source>
        <strain evidence="3">CCUG 54822</strain>
    </source>
</reference>